<evidence type="ECO:0000313" key="3">
    <source>
        <dbReference type="Proteomes" id="UP000886725"/>
    </source>
</evidence>
<keyword evidence="1" id="KW-0812">Transmembrane</keyword>
<sequence length="106" mass="12243">MLQDKRVLFWIILGVFLGVSFVSYGKYLLSTWSDSNHALRRLGWTITITILIFLYAVEKEVNNEGTRRLINSVLIFVGTFSYLYCLSLLSNEKSPSHNMDGLSWNF</sequence>
<feature type="transmembrane region" description="Helical" evidence="1">
    <location>
        <begin position="69"/>
        <end position="89"/>
    </location>
</feature>
<dbReference type="Proteomes" id="UP000886725">
    <property type="component" value="Unassembled WGS sequence"/>
</dbReference>
<organism evidence="2 3">
    <name type="scientific">Candidatus Faecenecus gallistercoris</name>
    <dbReference type="NCBI Taxonomy" id="2840793"/>
    <lineage>
        <taxon>Bacteria</taxon>
        <taxon>Bacillati</taxon>
        <taxon>Bacillota</taxon>
        <taxon>Bacillota incertae sedis</taxon>
        <taxon>Candidatus Faecenecus</taxon>
    </lineage>
</organism>
<comment type="caution">
    <text evidence="2">The sequence shown here is derived from an EMBL/GenBank/DDBJ whole genome shotgun (WGS) entry which is preliminary data.</text>
</comment>
<proteinExistence type="predicted"/>
<protein>
    <submittedName>
        <fullName evidence="2">Uncharacterized protein</fullName>
    </submittedName>
</protein>
<evidence type="ECO:0000256" key="1">
    <source>
        <dbReference type="SAM" id="Phobius"/>
    </source>
</evidence>
<gene>
    <name evidence="2" type="ORF">IAC85_05435</name>
</gene>
<evidence type="ECO:0000313" key="2">
    <source>
        <dbReference type="EMBL" id="HIQ65163.1"/>
    </source>
</evidence>
<feature type="transmembrane region" description="Helical" evidence="1">
    <location>
        <begin position="7"/>
        <end position="29"/>
    </location>
</feature>
<dbReference type="AlphaFoldDB" id="A0A9D1CL38"/>
<accession>A0A9D1CL38</accession>
<feature type="transmembrane region" description="Helical" evidence="1">
    <location>
        <begin position="41"/>
        <end position="57"/>
    </location>
</feature>
<reference evidence="2" key="1">
    <citation type="submission" date="2020-10" db="EMBL/GenBank/DDBJ databases">
        <authorList>
            <person name="Gilroy R."/>
        </authorList>
    </citation>
    <scope>NUCLEOTIDE SEQUENCE</scope>
    <source>
        <strain evidence="2">CHK165-10780</strain>
    </source>
</reference>
<name>A0A9D1CL38_9FIRM</name>
<dbReference type="EMBL" id="DVFU01000107">
    <property type="protein sequence ID" value="HIQ65163.1"/>
    <property type="molecule type" value="Genomic_DNA"/>
</dbReference>
<keyword evidence="1" id="KW-1133">Transmembrane helix</keyword>
<keyword evidence="1" id="KW-0472">Membrane</keyword>
<reference evidence="2" key="2">
    <citation type="journal article" date="2021" name="PeerJ">
        <title>Extensive microbial diversity within the chicken gut microbiome revealed by metagenomics and culture.</title>
        <authorList>
            <person name="Gilroy R."/>
            <person name="Ravi A."/>
            <person name="Getino M."/>
            <person name="Pursley I."/>
            <person name="Horton D.L."/>
            <person name="Alikhan N.F."/>
            <person name="Baker D."/>
            <person name="Gharbi K."/>
            <person name="Hall N."/>
            <person name="Watson M."/>
            <person name="Adriaenssens E.M."/>
            <person name="Foster-Nyarko E."/>
            <person name="Jarju S."/>
            <person name="Secka A."/>
            <person name="Antonio M."/>
            <person name="Oren A."/>
            <person name="Chaudhuri R.R."/>
            <person name="La Ragione R."/>
            <person name="Hildebrand F."/>
            <person name="Pallen M.J."/>
        </authorList>
    </citation>
    <scope>NUCLEOTIDE SEQUENCE</scope>
    <source>
        <strain evidence="2">CHK165-10780</strain>
    </source>
</reference>